<feature type="compositionally biased region" description="Basic and acidic residues" evidence="1">
    <location>
        <begin position="35"/>
        <end position="44"/>
    </location>
</feature>
<keyword evidence="3" id="KW-1185">Reference proteome</keyword>
<evidence type="ECO:0000256" key="1">
    <source>
        <dbReference type="SAM" id="MobiDB-lite"/>
    </source>
</evidence>
<organism evidence="2 3">
    <name type="scientific">Cymbomonas tetramitiformis</name>
    <dbReference type="NCBI Taxonomy" id="36881"/>
    <lineage>
        <taxon>Eukaryota</taxon>
        <taxon>Viridiplantae</taxon>
        <taxon>Chlorophyta</taxon>
        <taxon>Pyramimonadophyceae</taxon>
        <taxon>Pyramimonadales</taxon>
        <taxon>Pyramimonadaceae</taxon>
        <taxon>Cymbomonas</taxon>
    </lineage>
</organism>
<evidence type="ECO:0000313" key="2">
    <source>
        <dbReference type="EMBL" id="KAK3282612.1"/>
    </source>
</evidence>
<dbReference type="Proteomes" id="UP001190700">
    <property type="component" value="Unassembled WGS sequence"/>
</dbReference>
<proteinExistence type="predicted"/>
<dbReference type="EMBL" id="LGRX02003223">
    <property type="protein sequence ID" value="KAK3282612.1"/>
    <property type="molecule type" value="Genomic_DNA"/>
</dbReference>
<reference evidence="2 3" key="1">
    <citation type="journal article" date="2015" name="Genome Biol. Evol.">
        <title>Comparative Genomics of a Bacterivorous Green Alga Reveals Evolutionary Causalities and Consequences of Phago-Mixotrophic Mode of Nutrition.</title>
        <authorList>
            <person name="Burns J.A."/>
            <person name="Paasch A."/>
            <person name="Narechania A."/>
            <person name="Kim E."/>
        </authorList>
    </citation>
    <scope>NUCLEOTIDE SEQUENCE [LARGE SCALE GENOMIC DNA]</scope>
    <source>
        <strain evidence="2 3">PLY_AMNH</strain>
    </source>
</reference>
<protein>
    <submittedName>
        <fullName evidence="2">Uncharacterized protein</fullName>
    </submittedName>
</protein>
<feature type="region of interest" description="Disordered" evidence="1">
    <location>
        <begin position="14"/>
        <end position="57"/>
    </location>
</feature>
<accession>A0AAE0GR09</accession>
<dbReference type="AlphaFoldDB" id="A0AAE0GR09"/>
<feature type="compositionally biased region" description="Low complexity" evidence="1">
    <location>
        <begin position="174"/>
        <end position="186"/>
    </location>
</feature>
<name>A0AAE0GR09_9CHLO</name>
<comment type="caution">
    <text evidence="2">The sequence shown here is derived from an EMBL/GenBank/DDBJ whole genome shotgun (WGS) entry which is preliminary data.</text>
</comment>
<gene>
    <name evidence="2" type="ORF">CYMTET_9658</name>
</gene>
<feature type="region of interest" description="Disordered" evidence="1">
    <location>
        <begin position="168"/>
        <end position="262"/>
    </location>
</feature>
<sequence>MLSKWLKEFDAQKAKAEAEARARGGSPSRYGRASFRREPWHGTLKESGGPPEHPEPTKLSLEERVEALIRGAWRHAQLAQALGRWNAATSVHAAERERFMPASRQQSGTHLARALHQWSAVVEQSVRHALTLHHWCTGLPWRSNLRNGTGASHCGTWWSNRFALLSSSDEEDPGGAPRPGARTPKAPKGDADRKVSAAHPGGAPGPGSQTPKAPKSGSSRKKAPREPGRPFSSPDPPSANDDSAPPGESSSNAPLSEGRTALQELREALLKESQVREAAA</sequence>
<evidence type="ECO:0000313" key="3">
    <source>
        <dbReference type="Proteomes" id="UP001190700"/>
    </source>
</evidence>